<comment type="caution">
    <text evidence="14">The sequence shown here is derived from an EMBL/GenBank/DDBJ whole genome shotgun (WGS) entry which is preliminary data.</text>
</comment>
<evidence type="ECO:0000259" key="13">
    <source>
        <dbReference type="PROSITE" id="PS51747"/>
    </source>
</evidence>
<dbReference type="GO" id="GO:0005829">
    <property type="term" value="C:cytosol"/>
    <property type="evidence" value="ECO:0007669"/>
    <property type="project" value="TreeGrafter"/>
</dbReference>
<keyword evidence="5 12" id="KW-0479">Metal-binding</keyword>
<accession>A0A7C4D898</accession>
<dbReference type="GO" id="GO:0008270">
    <property type="term" value="F:zinc ion binding"/>
    <property type="evidence" value="ECO:0007669"/>
    <property type="project" value="InterPro"/>
</dbReference>
<dbReference type="AlphaFoldDB" id="A0A7C4D898"/>
<evidence type="ECO:0000256" key="8">
    <source>
        <dbReference type="ARBA" id="ARBA00032005"/>
    </source>
</evidence>
<evidence type="ECO:0000256" key="6">
    <source>
        <dbReference type="ARBA" id="ARBA00022801"/>
    </source>
</evidence>
<evidence type="ECO:0000256" key="7">
    <source>
        <dbReference type="ARBA" id="ARBA00022833"/>
    </source>
</evidence>
<comment type="similarity">
    <text evidence="3">Belongs to the cytidine and deoxycytidylate deaminase family.</text>
</comment>
<reference evidence="14" key="1">
    <citation type="journal article" date="2020" name="mSystems">
        <title>Genome- and Community-Level Interaction Insights into Carbon Utilization and Element Cycling Functions of Hydrothermarchaeota in Hydrothermal Sediment.</title>
        <authorList>
            <person name="Zhou Z."/>
            <person name="Liu Y."/>
            <person name="Xu W."/>
            <person name="Pan J."/>
            <person name="Luo Z.H."/>
            <person name="Li M."/>
        </authorList>
    </citation>
    <scope>NUCLEOTIDE SEQUENCE [LARGE SCALE GENOMIC DNA]</scope>
    <source>
        <strain evidence="15">SpSt-638</strain>
        <strain evidence="14">SpSt-642</strain>
    </source>
</reference>
<dbReference type="GO" id="GO:0004126">
    <property type="term" value="F:cytidine deaminase activity"/>
    <property type="evidence" value="ECO:0007669"/>
    <property type="project" value="UniProtKB-EC"/>
</dbReference>
<organism evidence="14">
    <name type="scientific">Staphylothermus marinus</name>
    <dbReference type="NCBI Taxonomy" id="2280"/>
    <lineage>
        <taxon>Archaea</taxon>
        <taxon>Thermoproteota</taxon>
        <taxon>Thermoprotei</taxon>
        <taxon>Desulfurococcales</taxon>
        <taxon>Desulfurococcaceae</taxon>
        <taxon>Staphylothermus</taxon>
    </lineage>
</organism>
<dbReference type="CDD" id="cd01283">
    <property type="entry name" value="cytidine_deaminase"/>
    <property type="match status" value="1"/>
</dbReference>
<dbReference type="InterPro" id="IPR050202">
    <property type="entry name" value="Cyt/Deoxycyt_deaminase"/>
</dbReference>
<dbReference type="EMBL" id="DTBJ01000051">
    <property type="protein sequence ID" value="HGM59082.1"/>
    <property type="molecule type" value="Genomic_DNA"/>
</dbReference>
<dbReference type="InterPro" id="IPR016193">
    <property type="entry name" value="Cytidine_deaminase-like"/>
</dbReference>
<evidence type="ECO:0000256" key="3">
    <source>
        <dbReference type="ARBA" id="ARBA00006576"/>
    </source>
</evidence>
<evidence type="ECO:0000256" key="11">
    <source>
        <dbReference type="PIRSR" id="PIRSR606262-2"/>
    </source>
</evidence>
<keyword evidence="7 12" id="KW-0862">Zinc</keyword>
<evidence type="ECO:0000256" key="9">
    <source>
        <dbReference type="ARBA" id="ARBA00049558"/>
    </source>
</evidence>
<dbReference type="SUPFAM" id="SSF53927">
    <property type="entry name" value="Cytidine deaminase-like"/>
    <property type="match status" value="1"/>
</dbReference>
<dbReference type="Gene3D" id="3.40.140.10">
    <property type="entry name" value="Cytidine Deaminase, domain 2"/>
    <property type="match status" value="1"/>
</dbReference>
<evidence type="ECO:0000256" key="4">
    <source>
        <dbReference type="ARBA" id="ARBA00012783"/>
    </source>
</evidence>
<dbReference type="EC" id="3.5.4.5" evidence="4"/>
<gene>
    <name evidence="14" type="primary">cdd</name>
    <name evidence="15" type="ORF">ENU09_00855</name>
    <name evidence="14" type="ORF">ENU14_05835</name>
</gene>
<evidence type="ECO:0000313" key="14">
    <source>
        <dbReference type="EMBL" id="HGM59082.1"/>
    </source>
</evidence>
<sequence length="125" mass="13445">MEEAKKVLSNSYAPYSGIHVASAVLTSSGRVYLGVNVENSSYGLTICAERSALTAMITAGERSPIAIAIVSDLEEPIPPCGACRQFIAEFNQDAVIIMHSVKSGKTVVSKLNDIYPNPFRIQILK</sequence>
<dbReference type="PROSITE" id="PS51747">
    <property type="entry name" value="CYT_DCMP_DEAMINASES_2"/>
    <property type="match status" value="1"/>
</dbReference>
<feature type="binding site" evidence="12">
    <location>
        <position position="47"/>
    </location>
    <ligand>
        <name>Zn(2+)</name>
        <dbReference type="ChEBI" id="CHEBI:29105"/>
        <note>catalytic</note>
    </ligand>
</feature>
<evidence type="ECO:0000256" key="2">
    <source>
        <dbReference type="ARBA" id="ARBA00003949"/>
    </source>
</evidence>
<dbReference type="FunFam" id="3.40.140.10:FF:000008">
    <property type="entry name" value="Cytidine deaminase"/>
    <property type="match status" value="1"/>
</dbReference>
<evidence type="ECO:0000256" key="1">
    <source>
        <dbReference type="ARBA" id="ARBA00001947"/>
    </source>
</evidence>
<evidence type="ECO:0000313" key="15">
    <source>
        <dbReference type="EMBL" id="HGQ59267.1"/>
    </source>
</evidence>
<evidence type="ECO:0000256" key="5">
    <source>
        <dbReference type="ARBA" id="ARBA00022723"/>
    </source>
</evidence>
<dbReference type="NCBIfam" id="NF004064">
    <property type="entry name" value="PRK05578.1"/>
    <property type="match status" value="1"/>
</dbReference>
<feature type="binding site" evidence="11">
    <location>
        <begin position="36"/>
        <end position="42"/>
    </location>
    <ligand>
        <name>substrate</name>
    </ligand>
</feature>
<dbReference type="InterPro" id="IPR006262">
    <property type="entry name" value="Cyt_deam_tetra"/>
</dbReference>
<dbReference type="PROSITE" id="PS00903">
    <property type="entry name" value="CYT_DCMP_DEAMINASES_1"/>
    <property type="match status" value="1"/>
</dbReference>
<proteinExistence type="inferred from homology"/>
<dbReference type="GO" id="GO:0072527">
    <property type="term" value="P:pyrimidine-containing compound metabolic process"/>
    <property type="evidence" value="ECO:0007669"/>
    <property type="project" value="UniProtKB-ARBA"/>
</dbReference>
<feature type="binding site" evidence="12">
    <location>
        <position position="83"/>
    </location>
    <ligand>
        <name>Zn(2+)</name>
        <dbReference type="ChEBI" id="CHEBI:29105"/>
        <note>catalytic</note>
    </ligand>
</feature>
<comment type="cofactor">
    <cofactor evidence="1 12">
        <name>Zn(2+)</name>
        <dbReference type="ChEBI" id="CHEBI:29105"/>
    </cofactor>
</comment>
<dbReference type="PANTHER" id="PTHR11644">
    <property type="entry name" value="CYTIDINE DEAMINASE"/>
    <property type="match status" value="1"/>
</dbReference>
<feature type="active site" description="Proton donor" evidence="10">
    <location>
        <position position="49"/>
    </location>
</feature>
<dbReference type="InterPro" id="IPR016192">
    <property type="entry name" value="APOBEC/CMP_deaminase_Zn-bd"/>
</dbReference>
<dbReference type="InterPro" id="IPR002125">
    <property type="entry name" value="CMP_dCMP_dom"/>
</dbReference>
<feature type="domain" description="CMP/dCMP-type deaminase" evidence="13">
    <location>
        <begin position="1"/>
        <end position="122"/>
    </location>
</feature>
<comment type="catalytic activity">
    <reaction evidence="9">
        <text>cytidine + H2O + H(+) = uridine + NH4(+)</text>
        <dbReference type="Rhea" id="RHEA:16069"/>
        <dbReference type="ChEBI" id="CHEBI:15377"/>
        <dbReference type="ChEBI" id="CHEBI:15378"/>
        <dbReference type="ChEBI" id="CHEBI:16704"/>
        <dbReference type="ChEBI" id="CHEBI:17562"/>
        <dbReference type="ChEBI" id="CHEBI:28938"/>
        <dbReference type="EC" id="3.5.4.5"/>
    </reaction>
</comment>
<dbReference type="GO" id="GO:0042802">
    <property type="term" value="F:identical protein binding"/>
    <property type="evidence" value="ECO:0007669"/>
    <property type="project" value="UniProtKB-ARBA"/>
</dbReference>
<feature type="binding site" evidence="12">
    <location>
        <position position="80"/>
    </location>
    <ligand>
        <name>Zn(2+)</name>
        <dbReference type="ChEBI" id="CHEBI:29105"/>
        <note>catalytic</note>
    </ligand>
</feature>
<name>A0A7C4D898_STAMA</name>
<protein>
    <recommendedName>
        <fullName evidence="4">cytidine deaminase</fullName>
        <ecNumber evidence="4">3.5.4.5</ecNumber>
    </recommendedName>
    <alternativeName>
        <fullName evidence="8">Cytidine aminohydrolase</fullName>
    </alternativeName>
</protein>
<evidence type="ECO:0000256" key="10">
    <source>
        <dbReference type="PIRSR" id="PIRSR606262-1"/>
    </source>
</evidence>
<evidence type="ECO:0000256" key="12">
    <source>
        <dbReference type="PIRSR" id="PIRSR606262-3"/>
    </source>
</evidence>
<keyword evidence="6 14" id="KW-0378">Hydrolase</keyword>
<dbReference type="EMBL" id="DTBE01000026">
    <property type="protein sequence ID" value="HGQ59267.1"/>
    <property type="molecule type" value="Genomic_DNA"/>
</dbReference>
<dbReference type="NCBIfam" id="TIGR01354">
    <property type="entry name" value="cyt_deam_tetra"/>
    <property type="match status" value="1"/>
</dbReference>
<dbReference type="PANTHER" id="PTHR11644:SF2">
    <property type="entry name" value="CYTIDINE DEAMINASE"/>
    <property type="match status" value="1"/>
</dbReference>
<dbReference type="Pfam" id="PF00383">
    <property type="entry name" value="dCMP_cyt_deam_1"/>
    <property type="match status" value="1"/>
</dbReference>
<comment type="function">
    <text evidence="2">This enzyme scavenges exogenous and endogenous cytidine and 2'-deoxycytidine for UMP synthesis.</text>
</comment>
<dbReference type="GO" id="GO:0055086">
    <property type="term" value="P:nucleobase-containing small molecule metabolic process"/>
    <property type="evidence" value="ECO:0007669"/>
    <property type="project" value="UniProtKB-ARBA"/>
</dbReference>